<protein>
    <submittedName>
        <fullName evidence="1">Uncharacterized protein DUF2219</fullName>
    </submittedName>
</protein>
<dbReference type="InterPro" id="IPR037107">
    <property type="entry name" value="Put_OMP_sf"/>
</dbReference>
<dbReference type="Proteomes" id="UP000271339">
    <property type="component" value="Unassembled WGS sequence"/>
</dbReference>
<evidence type="ECO:0000313" key="1">
    <source>
        <dbReference type="EMBL" id="RMA66453.1"/>
    </source>
</evidence>
<dbReference type="OrthoDB" id="622552at2"/>
<reference evidence="1 2" key="1">
    <citation type="submission" date="2018-10" db="EMBL/GenBank/DDBJ databases">
        <title>Genomic Encyclopedia of Archaeal and Bacterial Type Strains, Phase II (KMG-II): from individual species to whole genera.</title>
        <authorList>
            <person name="Goeker M."/>
        </authorList>
    </citation>
    <scope>NUCLEOTIDE SEQUENCE [LARGE SCALE GENOMIC DNA]</scope>
    <source>
        <strain evidence="1 2">DSM 23424</strain>
    </source>
</reference>
<accession>A0A3L9Z0S3</accession>
<evidence type="ECO:0000313" key="2">
    <source>
        <dbReference type="Proteomes" id="UP000271339"/>
    </source>
</evidence>
<name>A0A3L9Z0S3_9FLAO</name>
<comment type="caution">
    <text evidence="1">The sequence shown here is derived from an EMBL/GenBank/DDBJ whole genome shotgun (WGS) entry which is preliminary data.</text>
</comment>
<dbReference type="EMBL" id="REFC01000011">
    <property type="protein sequence ID" value="RMA66453.1"/>
    <property type="molecule type" value="Genomic_DNA"/>
</dbReference>
<dbReference type="Pfam" id="PF09982">
    <property type="entry name" value="LpxR"/>
    <property type="match status" value="1"/>
</dbReference>
<gene>
    <name evidence="1" type="ORF">BXY75_0878</name>
</gene>
<dbReference type="InterPro" id="IPR018707">
    <property type="entry name" value="LpxR"/>
</dbReference>
<proteinExistence type="predicted"/>
<sequence length="316" mass="35795">MPLVLIHTRLLMVCSVFLICSLLSAQKNETPLSIAKTSTHQIELRHDNDFFVFRDRYYTTGSFITYRNALKNSSFSNGKEQLEIAILQQYYTPNNIKSNKVEDFDRPYVGYLGISTGWSFAGNSEFLLFKVGTGMMGPIAGAEEFQGLFHSSGGIDTPPWAAQIKNSVHINFQTTYAKEWQLALNPMSVRIALKPSLAFGTKDIYLQPEAVLYFGKRNPITSSSAYNQIGVLDREFYFSFGAAYRRVLHNSLLEGHPRHDSSVFLVEAEKGLVLFNYEFVYRAGRNTYKLAQNYVSKESEATKAHITFGFIIARSF</sequence>
<dbReference type="Gene3D" id="2.40.128.140">
    <property type="entry name" value="Outer membrane protein"/>
    <property type="match status" value="1"/>
</dbReference>
<dbReference type="AlphaFoldDB" id="A0A3L9Z0S3"/>
<organism evidence="1 2">
    <name type="scientific">Ulvibacter antarcticus</name>
    <dbReference type="NCBI Taxonomy" id="442714"/>
    <lineage>
        <taxon>Bacteria</taxon>
        <taxon>Pseudomonadati</taxon>
        <taxon>Bacteroidota</taxon>
        <taxon>Flavobacteriia</taxon>
        <taxon>Flavobacteriales</taxon>
        <taxon>Flavobacteriaceae</taxon>
        <taxon>Ulvibacter</taxon>
    </lineage>
</organism>
<keyword evidence="2" id="KW-1185">Reference proteome</keyword>